<sequence length="500" mass="56751">MTVLPPRSQPQPTPIKFSKSFEEFKLSNTTKALIHLSLLITIEALSLLYATHCENLREFSISLASTDRLVLYLSNSWNVNELPSSLLNVKNLQSFHFPLNECLVDLPENFANYICLGCPRDREHDPSITLHKVFPSPAFTSLKHLCLDDDIPMLSEIPDNISLLSSLETLTLSNLAITSLPETIKYLPRLYWLYVGDCGMLQSIPTLSLNLVNFTVYDCGSLETVLSSMEEPDDKPNPCTVVLLNCKNLDPHSYRTVLKGAIVGIELGANEKDDTIQYFLPVLPGIEYWFHYRSPQVSFTLELPPNLLGFAYYLVLSQGRVGVDDIRIGCECYLDNISGERIPITSSPSRAIFKLGWDYNPITIYMESDHVVLWYDPVSCKKIMEEIKAINDVNNTGYNPKLTFRFFIDENVCDEVVIQECGFLWIYQEEMVSATIFESRDQEETVSPSDLQSNYQEEAVPPAEKLDETKDVRCLLEELLHIGFGGDHMKPLLFGEEKKE</sequence>
<name>A0A2Z6PIU3_TRISU</name>
<dbReference type="PANTHER" id="PTHR45752:SF187">
    <property type="entry name" value="LEUCINE-RICH REPEAT AND IQ DOMAIN-CONTAINING PROTEIN 4"/>
    <property type="match status" value="1"/>
</dbReference>
<dbReference type="EMBL" id="DF975116">
    <property type="protein sequence ID" value="GAU51400.1"/>
    <property type="molecule type" value="Genomic_DNA"/>
</dbReference>
<gene>
    <name evidence="2" type="ORF">TSUD_351230</name>
</gene>
<accession>A0A2Z6PIU3</accession>
<dbReference type="Gene3D" id="3.80.10.10">
    <property type="entry name" value="Ribonuclease Inhibitor"/>
    <property type="match status" value="1"/>
</dbReference>
<evidence type="ECO:0000256" key="1">
    <source>
        <dbReference type="SAM" id="MobiDB-lite"/>
    </source>
</evidence>
<organism evidence="2 3">
    <name type="scientific">Trifolium subterraneum</name>
    <name type="common">Subterranean clover</name>
    <dbReference type="NCBI Taxonomy" id="3900"/>
    <lineage>
        <taxon>Eukaryota</taxon>
        <taxon>Viridiplantae</taxon>
        <taxon>Streptophyta</taxon>
        <taxon>Embryophyta</taxon>
        <taxon>Tracheophyta</taxon>
        <taxon>Spermatophyta</taxon>
        <taxon>Magnoliopsida</taxon>
        <taxon>eudicotyledons</taxon>
        <taxon>Gunneridae</taxon>
        <taxon>Pentapetalae</taxon>
        <taxon>rosids</taxon>
        <taxon>fabids</taxon>
        <taxon>Fabales</taxon>
        <taxon>Fabaceae</taxon>
        <taxon>Papilionoideae</taxon>
        <taxon>50 kb inversion clade</taxon>
        <taxon>NPAAA clade</taxon>
        <taxon>Hologalegina</taxon>
        <taxon>IRL clade</taxon>
        <taxon>Trifolieae</taxon>
        <taxon>Trifolium</taxon>
    </lineage>
</organism>
<reference evidence="3" key="1">
    <citation type="journal article" date="2017" name="Front. Plant Sci.">
        <title>Climate Clever Clovers: New Paradigm to Reduce the Environmental Footprint of Ruminants by Breeding Low Methanogenic Forages Utilizing Haplotype Variation.</title>
        <authorList>
            <person name="Kaur P."/>
            <person name="Appels R."/>
            <person name="Bayer P.E."/>
            <person name="Keeble-Gagnere G."/>
            <person name="Wang J."/>
            <person name="Hirakawa H."/>
            <person name="Shirasawa K."/>
            <person name="Vercoe P."/>
            <person name="Stefanova K."/>
            <person name="Durmic Z."/>
            <person name="Nichols P."/>
            <person name="Revell C."/>
            <person name="Isobe S.N."/>
            <person name="Edwards D."/>
            <person name="Erskine W."/>
        </authorList>
    </citation>
    <scope>NUCLEOTIDE SEQUENCE [LARGE SCALE GENOMIC DNA]</scope>
    <source>
        <strain evidence="3">cv. Daliak</strain>
    </source>
</reference>
<evidence type="ECO:0000313" key="2">
    <source>
        <dbReference type="EMBL" id="GAU51400.1"/>
    </source>
</evidence>
<evidence type="ECO:0000313" key="3">
    <source>
        <dbReference type="Proteomes" id="UP000242715"/>
    </source>
</evidence>
<dbReference type="InterPro" id="IPR050715">
    <property type="entry name" value="LRR-SigEffector_domain"/>
</dbReference>
<dbReference type="PANTHER" id="PTHR45752">
    <property type="entry name" value="LEUCINE-RICH REPEAT-CONTAINING"/>
    <property type="match status" value="1"/>
</dbReference>
<keyword evidence="3" id="KW-1185">Reference proteome</keyword>
<dbReference type="SUPFAM" id="SSF52047">
    <property type="entry name" value="RNI-like"/>
    <property type="match status" value="1"/>
</dbReference>
<proteinExistence type="predicted"/>
<protein>
    <submittedName>
        <fullName evidence="2">Uncharacterized protein</fullName>
    </submittedName>
</protein>
<feature type="compositionally biased region" description="Polar residues" evidence="1">
    <location>
        <begin position="445"/>
        <end position="456"/>
    </location>
</feature>
<dbReference type="InterPro" id="IPR032675">
    <property type="entry name" value="LRR_dom_sf"/>
</dbReference>
<dbReference type="Proteomes" id="UP000242715">
    <property type="component" value="Unassembled WGS sequence"/>
</dbReference>
<dbReference type="OrthoDB" id="1436489at2759"/>
<dbReference type="AlphaFoldDB" id="A0A2Z6PIU3"/>
<feature type="region of interest" description="Disordered" evidence="1">
    <location>
        <begin position="443"/>
        <end position="462"/>
    </location>
</feature>